<dbReference type="PANTHER" id="PTHR24305">
    <property type="entry name" value="CYTOCHROME P450"/>
    <property type="match status" value="1"/>
</dbReference>
<keyword evidence="10" id="KW-1133">Transmembrane helix</keyword>
<dbReference type="GO" id="GO:0016705">
    <property type="term" value="F:oxidoreductase activity, acting on paired donors, with incorporation or reduction of molecular oxygen"/>
    <property type="evidence" value="ECO:0007669"/>
    <property type="project" value="InterPro"/>
</dbReference>
<evidence type="ECO:0000256" key="3">
    <source>
        <dbReference type="ARBA" id="ARBA00010617"/>
    </source>
</evidence>
<dbReference type="GO" id="GO:0005506">
    <property type="term" value="F:iron ion binding"/>
    <property type="evidence" value="ECO:0007669"/>
    <property type="project" value="InterPro"/>
</dbReference>
<comment type="similarity">
    <text evidence="3">Belongs to the cytochrome P450 family.</text>
</comment>
<evidence type="ECO:0000313" key="11">
    <source>
        <dbReference type="EMBL" id="ODO04747.1"/>
    </source>
</evidence>
<gene>
    <name evidence="11" type="ORF">I350_05357</name>
</gene>
<dbReference type="GO" id="GO:0004497">
    <property type="term" value="F:monooxygenase activity"/>
    <property type="evidence" value="ECO:0007669"/>
    <property type="project" value="UniProtKB-KW"/>
</dbReference>
<evidence type="ECO:0000256" key="2">
    <source>
        <dbReference type="ARBA" id="ARBA00005179"/>
    </source>
</evidence>
<organism evidence="11 12">
    <name type="scientific">Cryptococcus amylolentus CBS 6273</name>
    <dbReference type="NCBI Taxonomy" id="1296118"/>
    <lineage>
        <taxon>Eukaryota</taxon>
        <taxon>Fungi</taxon>
        <taxon>Dikarya</taxon>
        <taxon>Basidiomycota</taxon>
        <taxon>Agaricomycotina</taxon>
        <taxon>Tremellomycetes</taxon>
        <taxon>Tremellales</taxon>
        <taxon>Cryptococcaceae</taxon>
        <taxon>Cryptococcus</taxon>
    </lineage>
</organism>
<sequence length="576" mass="63632">MDTLASPAYPFATMPRFFILPSVLTVLYSLVAVSLLSAGLYIYLYPYRLFRLSFRNLPGPEPGHWFWGHTQTLIAQQPNAMHTVWTNKHGPTIRYPIFLGIQRFLTIDPSALNYILTHPESFEKPSETRGELTTMLGNGLLVAEGSDHKKQRKALGPSFSPAAIRGMIPAFYDKAYELNNKLMGLVEGADTEVASPTPAKDIDFVPGGKKIDVMSYLSKTALDIIGTCGFAYDFKALSEPSNELSDAYRNMFMAVMDVRVWDFIVSKIPIIRSFPTKRSKVVAASKKLTRSIGMSLLREKKDIVMGAHGGDLEKKADIGKDLISILVKANMAAGLKPEQRLSDEEVLDQITTFMLAGNETTSTGLTWILYNLSQNQDVQEKLRQEVQSVSEDRPSLDTLNTLPYMEAVVHESLRISPPASFTLREATQDAILPLANPVTGNDGKVMHEVAIDKGTSIFIPVITVNTSPSIWGDDAAKFIPERWLSSSKDGFQPGPVPGVWGNTLTFLGGGRNCIGYRFALAEIKVILFVLMRSLMFEELKSKPVISKKTGIVMRCSIEGEEEAGLQMPLMVRPVAA</sequence>
<feature type="transmembrane region" description="Helical" evidence="10">
    <location>
        <begin position="20"/>
        <end position="45"/>
    </location>
</feature>
<proteinExistence type="inferred from homology"/>
<evidence type="ECO:0000256" key="1">
    <source>
        <dbReference type="ARBA" id="ARBA00001971"/>
    </source>
</evidence>
<evidence type="ECO:0000256" key="10">
    <source>
        <dbReference type="SAM" id="Phobius"/>
    </source>
</evidence>
<keyword evidence="10" id="KW-0472">Membrane</keyword>
<evidence type="ECO:0000256" key="5">
    <source>
        <dbReference type="ARBA" id="ARBA00022723"/>
    </source>
</evidence>
<dbReference type="OrthoDB" id="1470350at2759"/>
<keyword evidence="6" id="KW-0560">Oxidoreductase</keyword>
<dbReference type="PANTHER" id="PTHR24305:SF166">
    <property type="entry name" value="CYTOCHROME P450 12A4, MITOCHONDRIAL-RELATED"/>
    <property type="match status" value="1"/>
</dbReference>
<evidence type="ECO:0000256" key="8">
    <source>
        <dbReference type="ARBA" id="ARBA00023033"/>
    </source>
</evidence>
<evidence type="ECO:0000313" key="12">
    <source>
        <dbReference type="Proteomes" id="UP000095149"/>
    </source>
</evidence>
<protein>
    <recommendedName>
        <fullName evidence="13">Cytochrome P450</fullName>
    </recommendedName>
</protein>
<keyword evidence="8" id="KW-0503">Monooxygenase</keyword>
<evidence type="ECO:0000256" key="4">
    <source>
        <dbReference type="ARBA" id="ARBA00022617"/>
    </source>
</evidence>
<evidence type="ECO:0000256" key="9">
    <source>
        <dbReference type="PIRSR" id="PIRSR602403-1"/>
    </source>
</evidence>
<dbReference type="InterPro" id="IPR036396">
    <property type="entry name" value="Cyt_P450_sf"/>
</dbReference>
<keyword evidence="4 9" id="KW-0349">Heme</keyword>
<dbReference type="CDD" id="cd11069">
    <property type="entry name" value="CYP_FUM15-like"/>
    <property type="match status" value="1"/>
</dbReference>
<comment type="caution">
    <text evidence="11">The sequence shown here is derived from an EMBL/GenBank/DDBJ whole genome shotgun (WGS) entry which is preliminary data.</text>
</comment>
<dbReference type="SUPFAM" id="SSF48264">
    <property type="entry name" value="Cytochrome P450"/>
    <property type="match status" value="1"/>
</dbReference>
<name>A0A1E3JX48_9TREE</name>
<dbReference type="PRINTS" id="PR00385">
    <property type="entry name" value="P450"/>
</dbReference>
<evidence type="ECO:0000256" key="6">
    <source>
        <dbReference type="ARBA" id="ARBA00023002"/>
    </source>
</evidence>
<keyword evidence="10" id="KW-0812">Transmembrane</keyword>
<feature type="binding site" description="axial binding residue" evidence="9">
    <location>
        <position position="513"/>
    </location>
    <ligand>
        <name>heme</name>
        <dbReference type="ChEBI" id="CHEBI:30413"/>
    </ligand>
    <ligandPart>
        <name>Fe</name>
        <dbReference type="ChEBI" id="CHEBI:18248"/>
    </ligandPart>
</feature>
<keyword evidence="5 9" id="KW-0479">Metal-binding</keyword>
<dbReference type="Pfam" id="PF00067">
    <property type="entry name" value="p450"/>
    <property type="match status" value="1"/>
</dbReference>
<keyword evidence="7 9" id="KW-0408">Iron</keyword>
<dbReference type="PRINTS" id="PR00465">
    <property type="entry name" value="EP450IV"/>
</dbReference>
<accession>A0A1E3JX48</accession>
<dbReference type="Proteomes" id="UP000095149">
    <property type="component" value="Unassembled WGS sequence"/>
</dbReference>
<reference evidence="11 12" key="1">
    <citation type="submission" date="2016-06" db="EMBL/GenBank/DDBJ databases">
        <title>Evolution of pathogenesis and genome organization in the Tremellales.</title>
        <authorList>
            <person name="Cuomo C."/>
            <person name="Litvintseva A."/>
            <person name="Heitman J."/>
            <person name="Chen Y."/>
            <person name="Sun S."/>
            <person name="Springer D."/>
            <person name="Dromer F."/>
            <person name="Young S."/>
            <person name="Zeng Q."/>
            <person name="Chapman S."/>
            <person name="Gujja S."/>
            <person name="Saif S."/>
            <person name="Birren B."/>
        </authorList>
    </citation>
    <scope>NUCLEOTIDE SEQUENCE [LARGE SCALE GENOMIC DNA]</scope>
    <source>
        <strain evidence="11 12">CBS 6273</strain>
    </source>
</reference>
<dbReference type="AlphaFoldDB" id="A0A1E3JX48"/>
<dbReference type="InterPro" id="IPR050121">
    <property type="entry name" value="Cytochrome_P450_monoxygenase"/>
</dbReference>
<comment type="pathway">
    <text evidence="2">Secondary metabolite biosynthesis.</text>
</comment>
<dbReference type="InterPro" id="IPR002403">
    <property type="entry name" value="Cyt_P450_E_grp-IV"/>
</dbReference>
<evidence type="ECO:0008006" key="13">
    <source>
        <dbReference type="Google" id="ProtNLM"/>
    </source>
</evidence>
<dbReference type="GO" id="GO:0020037">
    <property type="term" value="F:heme binding"/>
    <property type="evidence" value="ECO:0007669"/>
    <property type="project" value="InterPro"/>
</dbReference>
<dbReference type="InterPro" id="IPR001128">
    <property type="entry name" value="Cyt_P450"/>
</dbReference>
<dbReference type="EMBL" id="MEKH01000008">
    <property type="protein sequence ID" value="ODO04747.1"/>
    <property type="molecule type" value="Genomic_DNA"/>
</dbReference>
<dbReference type="Gene3D" id="1.10.630.10">
    <property type="entry name" value="Cytochrome P450"/>
    <property type="match status" value="1"/>
</dbReference>
<comment type="cofactor">
    <cofactor evidence="1 9">
        <name>heme</name>
        <dbReference type="ChEBI" id="CHEBI:30413"/>
    </cofactor>
</comment>
<evidence type="ECO:0000256" key="7">
    <source>
        <dbReference type="ARBA" id="ARBA00023004"/>
    </source>
</evidence>